<dbReference type="Proteomes" id="UP001601992">
    <property type="component" value="Unassembled WGS sequence"/>
</dbReference>
<keyword evidence="2" id="KW-0812">Transmembrane</keyword>
<keyword evidence="2" id="KW-0472">Membrane</keyword>
<evidence type="ECO:0000259" key="3">
    <source>
        <dbReference type="Pfam" id="PF26056"/>
    </source>
</evidence>
<feature type="compositionally biased region" description="Low complexity" evidence="1">
    <location>
        <begin position="8"/>
        <end position="19"/>
    </location>
</feature>
<dbReference type="EMBL" id="JBIAQY010000005">
    <property type="protein sequence ID" value="MFF3569541.1"/>
    <property type="molecule type" value="Genomic_DNA"/>
</dbReference>
<evidence type="ECO:0000313" key="4">
    <source>
        <dbReference type="EMBL" id="MFF3569541.1"/>
    </source>
</evidence>
<gene>
    <name evidence="4" type="ORF">ACFYXQ_17365</name>
</gene>
<feature type="domain" description="DUF8017" evidence="3">
    <location>
        <begin position="123"/>
        <end position="295"/>
    </location>
</feature>
<keyword evidence="2" id="KW-1133">Transmembrane helix</keyword>
<dbReference type="InterPro" id="IPR058330">
    <property type="entry name" value="DUF8017"/>
</dbReference>
<feature type="transmembrane region" description="Helical" evidence="2">
    <location>
        <begin position="71"/>
        <end position="92"/>
    </location>
</feature>
<accession>A0ABW6S2Z6</accession>
<comment type="caution">
    <text evidence="4">The sequence shown here is derived from an EMBL/GenBank/DDBJ whole genome shotgun (WGS) entry which is preliminary data.</text>
</comment>
<evidence type="ECO:0000256" key="1">
    <source>
        <dbReference type="SAM" id="MobiDB-lite"/>
    </source>
</evidence>
<name>A0ABW6S2Z6_9NOCA</name>
<dbReference type="RefSeq" id="WP_387404253.1">
    <property type="nucleotide sequence ID" value="NZ_JBIAQY010000005.1"/>
</dbReference>
<keyword evidence="5" id="KW-1185">Reference proteome</keyword>
<dbReference type="Pfam" id="PF26056">
    <property type="entry name" value="DUF8017"/>
    <property type="match status" value="1"/>
</dbReference>
<protein>
    <recommendedName>
        <fullName evidence="3">DUF8017 domain-containing protein</fullName>
    </recommendedName>
</protein>
<reference evidence="4 5" key="1">
    <citation type="submission" date="2024-10" db="EMBL/GenBank/DDBJ databases">
        <title>The Natural Products Discovery Center: Release of the First 8490 Sequenced Strains for Exploring Actinobacteria Biosynthetic Diversity.</title>
        <authorList>
            <person name="Kalkreuter E."/>
            <person name="Kautsar S.A."/>
            <person name="Yang D."/>
            <person name="Bader C.D."/>
            <person name="Teijaro C.N."/>
            <person name="Fluegel L."/>
            <person name="Davis C.M."/>
            <person name="Simpson J.R."/>
            <person name="Lauterbach L."/>
            <person name="Steele A.D."/>
            <person name="Gui C."/>
            <person name="Meng S."/>
            <person name="Li G."/>
            <person name="Viehrig K."/>
            <person name="Ye F."/>
            <person name="Su P."/>
            <person name="Kiefer A.F."/>
            <person name="Nichols A."/>
            <person name="Cepeda A.J."/>
            <person name="Yan W."/>
            <person name="Fan B."/>
            <person name="Jiang Y."/>
            <person name="Adhikari A."/>
            <person name="Zheng C.-J."/>
            <person name="Schuster L."/>
            <person name="Cowan T.M."/>
            <person name="Smanski M.J."/>
            <person name="Chevrette M.G."/>
            <person name="De Carvalho L.P.S."/>
            <person name="Shen B."/>
        </authorList>
    </citation>
    <scope>NUCLEOTIDE SEQUENCE [LARGE SCALE GENOMIC DNA]</scope>
    <source>
        <strain evidence="4 5">NPDC002593</strain>
    </source>
</reference>
<sequence length="297" mass="29928">MAVPGRVASESGAEASPGANGQYGAAGWQVSYALAGVRQSGEHVDADRASESETVAPQSDSRMRWLRGKRVGVLVVAGVALLVAVAAGVTVLNRLPHQATAAQRSVPPSRTGATLGPDATTTDAMVQGYQGVAVPAFGIGYDVPTGWIIEPASTTWTIGGFTGHGQADEGAHYCPGSGFRAVATLTDSGQGDPAQAATAVGTTAAQTSYGGSGGGAAAPAVELTTRSGITGQYVETSGAWTPSRSGCSTTTFSVYTFAFRAPSGSVLVLAVLADRGTAGELTPAQAREILTSVRELR</sequence>
<evidence type="ECO:0000313" key="5">
    <source>
        <dbReference type="Proteomes" id="UP001601992"/>
    </source>
</evidence>
<feature type="region of interest" description="Disordered" evidence="1">
    <location>
        <begin position="1"/>
        <end position="20"/>
    </location>
</feature>
<evidence type="ECO:0000256" key="2">
    <source>
        <dbReference type="SAM" id="Phobius"/>
    </source>
</evidence>
<organism evidence="4 5">
    <name type="scientific">Nocardia jiangxiensis</name>
    <dbReference type="NCBI Taxonomy" id="282685"/>
    <lineage>
        <taxon>Bacteria</taxon>
        <taxon>Bacillati</taxon>
        <taxon>Actinomycetota</taxon>
        <taxon>Actinomycetes</taxon>
        <taxon>Mycobacteriales</taxon>
        <taxon>Nocardiaceae</taxon>
        <taxon>Nocardia</taxon>
    </lineage>
</organism>
<proteinExistence type="predicted"/>